<dbReference type="EMBL" id="BSXT01002261">
    <property type="protein sequence ID" value="GMF47975.1"/>
    <property type="molecule type" value="Genomic_DNA"/>
</dbReference>
<comment type="caution">
    <text evidence="1">The sequence shown here is derived from an EMBL/GenBank/DDBJ whole genome shotgun (WGS) entry which is preliminary data.</text>
</comment>
<proteinExistence type="predicted"/>
<organism evidence="1 2">
    <name type="scientific">Phytophthora fragariaefolia</name>
    <dbReference type="NCBI Taxonomy" id="1490495"/>
    <lineage>
        <taxon>Eukaryota</taxon>
        <taxon>Sar</taxon>
        <taxon>Stramenopiles</taxon>
        <taxon>Oomycota</taxon>
        <taxon>Peronosporomycetes</taxon>
        <taxon>Peronosporales</taxon>
        <taxon>Peronosporaceae</taxon>
        <taxon>Phytophthora</taxon>
    </lineage>
</organism>
<name>A0A9W7D0D3_9STRA</name>
<protein>
    <submittedName>
        <fullName evidence="1">Unnamed protein product</fullName>
    </submittedName>
</protein>
<dbReference type="AlphaFoldDB" id="A0A9W7D0D3"/>
<gene>
    <name evidence="1" type="ORF">Pfra01_001832500</name>
</gene>
<evidence type="ECO:0000313" key="1">
    <source>
        <dbReference type="EMBL" id="GMF47975.1"/>
    </source>
</evidence>
<accession>A0A9W7D0D3</accession>
<reference evidence="1" key="1">
    <citation type="submission" date="2023-04" db="EMBL/GenBank/DDBJ databases">
        <title>Phytophthora fragariaefolia NBRC 109709.</title>
        <authorList>
            <person name="Ichikawa N."/>
            <person name="Sato H."/>
            <person name="Tonouchi N."/>
        </authorList>
    </citation>
    <scope>NUCLEOTIDE SEQUENCE</scope>
    <source>
        <strain evidence="1">NBRC 109709</strain>
    </source>
</reference>
<dbReference type="Proteomes" id="UP001165121">
    <property type="component" value="Unassembled WGS sequence"/>
</dbReference>
<sequence length="154" mass="16784">MTFVLNVVATYFVTSDLLHAVLPSKSKGEDISEVTFDGPDELFPSCAESKCIVATSEGAHGELQLNTLALVAIDLGEPPSQLDVLPAMAEIRRLDRFLELMLRRISARCLVPAVGSGEATAFHWQTVCVPKETADFARNTRLTVSESLEMLDFA</sequence>
<evidence type="ECO:0000313" key="2">
    <source>
        <dbReference type="Proteomes" id="UP001165121"/>
    </source>
</evidence>
<keyword evidence="2" id="KW-1185">Reference proteome</keyword>